<dbReference type="Pfam" id="PF13499">
    <property type="entry name" value="EF-hand_7"/>
    <property type="match status" value="1"/>
</dbReference>
<feature type="chain" id="PRO_5015064403" evidence="2">
    <location>
        <begin position="23"/>
        <end position="170"/>
    </location>
</feature>
<dbReference type="Gene3D" id="1.10.238.10">
    <property type="entry name" value="EF-hand"/>
    <property type="match status" value="2"/>
</dbReference>
<feature type="compositionally biased region" description="Low complexity" evidence="1">
    <location>
        <begin position="72"/>
        <end position="85"/>
    </location>
</feature>
<organism evidence="4 5">
    <name type="scientific">Lutimaribacter pacificus</name>
    <dbReference type="NCBI Taxonomy" id="391948"/>
    <lineage>
        <taxon>Bacteria</taxon>
        <taxon>Pseudomonadati</taxon>
        <taxon>Pseudomonadota</taxon>
        <taxon>Alphaproteobacteria</taxon>
        <taxon>Rhodobacterales</taxon>
        <taxon>Roseobacteraceae</taxon>
        <taxon>Lutimaribacter</taxon>
    </lineage>
</organism>
<dbReference type="EMBL" id="FQZZ01000001">
    <property type="protein sequence ID" value="SHJ58150.1"/>
    <property type="molecule type" value="Genomic_DNA"/>
</dbReference>
<evidence type="ECO:0000313" key="4">
    <source>
        <dbReference type="EMBL" id="SHJ58150.1"/>
    </source>
</evidence>
<gene>
    <name evidence="4" type="ORF">SAMN05444142_101706</name>
</gene>
<name>A0A1H0BB89_9RHOB</name>
<keyword evidence="5" id="KW-1185">Reference proteome</keyword>
<dbReference type="Proteomes" id="UP000324252">
    <property type="component" value="Unassembled WGS sequence"/>
</dbReference>
<dbReference type="InterPro" id="IPR018247">
    <property type="entry name" value="EF_Hand_1_Ca_BS"/>
</dbReference>
<feature type="signal peptide" evidence="2">
    <location>
        <begin position="1"/>
        <end position="22"/>
    </location>
</feature>
<dbReference type="InterPro" id="IPR002048">
    <property type="entry name" value="EF_hand_dom"/>
</dbReference>
<feature type="region of interest" description="Disordered" evidence="1">
    <location>
        <begin position="128"/>
        <end position="170"/>
    </location>
</feature>
<evidence type="ECO:0000259" key="3">
    <source>
        <dbReference type="PROSITE" id="PS50222"/>
    </source>
</evidence>
<accession>A0A1H0BB89</accession>
<dbReference type="RefSeq" id="WP_188129125.1">
    <property type="nucleotide sequence ID" value="NZ_FNIO01000001.1"/>
</dbReference>
<evidence type="ECO:0000313" key="5">
    <source>
        <dbReference type="Proteomes" id="UP000324252"/>
    </source>
</evidence>
<feature type="compositionally biased region" description="Basic and acidic residues" evidence="1">
    <location>
        <begin position="158"/>
        <end position="170"/>
    </location>
</feature>
<feature type="domain" description="EF-hand" evidence="3">
    <location>
        <begin position="114"/>
        <end position="149"/>
    </location>
</feature>
<feature type="compositionally biased region" description="Basic residues" evidence="1">
    <location>
        <begin position="145"/>
        <end position="157"/>
    </location>
</feature>
<protein>
    <submittedName>
        <fullName evidence="4">EF hand</fullName>
    </submittedName>
</protein>
<feature type="region of interest" description="Disordered" evidence="1">
    <location>
        <begin position="25"/>
        <end position="44"/>
    </location>
</feature>
<dbReference type="Pfam" id="PF13202">
    <property type="entry name" value="EF-hand_5"/>
    <property type="match status" value="2"/>
</dbReference>
<dbReference type="AlphaFoldDB" id="A0A1H0BB89"/>
<sequence>MKPAVLIPALSALIVAGTVAGASPMGGMGREQGPRFDFEALDTDGDGKLTRAEIEASPKERFAETDTDGDGALSAEEMSAAAQARAAERAAERHARLLAWRDADGDGKLSFDEMGGARMLRMLERADADGDGAVSKEEMAQMRDKMRKHHFGKRDRHGRGDRDGFRQKRD</sequence>
<dbReference type="InterPro" id="IPR011992">
    <property type="entry name" value="EF-hand-dom_pair"/>
</dbReference>
<proteinExistence type="predicted"/>
<keyword evidence="2" id="KW-0732">Signal</keyword>
<dbReference type="PROSITE" id="PS00018">
    <property type="entry name" value="EF_HAND_1"/>
    <property type="match status" value="2"/>
</dbReference>
<dbReference type="GO" id="GO:0005509">
    <property type="term" value="F:calcium ion binding"/>
    <property type="evidence" value="ECO:0007669"/>
    <property type="project" value="InterPro"/>
</dbReference>
<evidence type="ECO:0000256" key="1">
    <source>
        <dbReference type="SAM" id="MobiDB-lite"/>
    </source>
</evidence>
<evidence type="ECO:0000256" key="2">
    <source>
        <dbReference type="SAM" id="SignalP"/>
    </source>
</evidence>
<feature type="domain" description="EF-hand" evidence="3">
    <location>
        <begin position="53"/>
        <end position="88"/>
    </location>
</feature>
<reference evidence="4 5" key="1">
    <citation type="submission" date="2016-11" db="EMBL/GenBank/DDBJ databases">
        <authorList>
            <person name="Varghese N."/>
            <person name="Submissions S."/>
        </authorList>
    </citation>
    <scope>NUCLEOTIDE SEQUENCE [LARGE SCALE GENOMIC DNA]</scope>
    <source>
        <strain evidence="4 5">DSM 29620</strain>
    </source>
</reference>
<dbReference type="SUPFAM" id="SSF47473">
    <property type="entry name" value="EF-hand"/>
    <property type="match status" value="1"/>
</dbReference>
<feature type="compositionally biased region" description="Basic and acidic residues" evidence="1">
    <location>
        <begin position="128"/>
        <end position="144"/>
    </location>
</feature>
<dbReference type="PROSITE" id="PS50222">
    <property type="entry name" value="EF_HAND_2"/>
    <property type="match status" value="2"/>
</dbReference>
<feature type="region of interest" description="Disordered" evidence="1">
    <location>
        <begin position="60"/>
        <end position="88"/>
    </location>
</feature>
<dbReference type="SMART" id="SM00054">
    <property type="entry name" value="EFh"/>
    <property type="match status" value="2"/>
</dbReference>